<evidence type="ECO:0000313" key="3">
    <source>
        <dbReference type="Proteomes" id="UP001267290"/>
    </source>
</evidence>
<keyword evidence="1" id="KW-0812">Transmembrane</keyword>
<keyword evidence="1" id="KW-1133">Transmembrane helix</keyword>
<feature type="transmembrane region" description="Helical" evidence="1">
    <location>
        <begin position="525"/>
        <end position="543"/>
    </location>
</feature>
<feature type="transmembrane region" description="Helical" evidence="1">
    <location>
        <begin position="152"/>
        <end position="173"/>
    </location>
</feature>
<feature type="transmembrane region" description="Helical" evidence="1">
    <location>
        <begin position="303"/>
        <end position="323"/>
    </location>
</feature>
<keyword evidence="1" id="KW-0472">Membrane</keyword>
<gene>
    <name evidence="2" type="ORF">J2736_001297</name>
</gene>
<feature type="transmembrane region" description="Helical" evidence="1">
    <location>
        <begin position="496"/>
        <end position="513"/>
    </location>
</feature>
<dbReference type="PANTHER" id="PTHR38434">
    <property type="entry name" value="BLL2549 PROTEIN"/>
    <property type="match status" value="1"/>
</dbReference>
<feature type="transmembrane region" description="Helical" evidence="1">
    <location>
        <begin position="330"/>
        <end position="347"/>
    </location>
</feature>
<keyword evidence="3" id="KW-1185">Reference proteome</keyword>
<feature type="transmembrane region" description="Helical" evidence="1">
    <location>
        <begin position="229"/>
        <end position="248"/>
    </location>
</feature>
<reference evidence="2 3" key="1">
    <citation type="submission" date="2023-07" db="EMBL/GenBank/DDBJ databases">
        <title>Sorghum-associated microbial communities from plants grown in Nebraska, USA.</title>
        <authorList>
            <person name="Schachtman D."/>
        </authorList>
    </citation>
    <scope>NUCLEOTIDE SEQUENCE [LARGE SCALE GENOMIC DNA]</scope>
    <source>
        <strain evidence="2 3">CC258</strain>
    </source>
</reference>
<evidence type="ECO:0000313" key="2">
    <source>
        <dbReference type="EMBL" id="MDR6550114.1"/>
    </source>
</evidence>
<protein>
    <submittedName>
        <fullName evidence="2">Membrane protein</fullName>
    </submittedName>
</protein>
<dbReference type="PANTHER" id="PTHR38434:SF1">
    <property type="entry name" value="BLL2549 PROTEIN"/>
    <property type="match status" value="1"/>
</dbReference>
<feature type="transmembrane region" description="Helical" evidence="1">
    <location>
        <begin position="180"/>
        <end position="197"/>
    </location>
</feature>
<comment type="caution">
    <text evidence="2">The sequence shown here is derived from an EMBL/GenBank/DDBJ whole genome shotgun (WGS) entry which is preliminary data.</text>
</comment>
<proteinExistence type="predicted"/>
<evidence type="ECO:0000256" key="1">
    <source>
        <dbReference type="SAM" id="Phobius"/>
    </source>
</evidence>
<feature type="transmembrane region" description="Helical" evidence="1">
    <location>
        <begin position="434"/>
        <end position="453"/>
    </location>
</feature>
<feature type="transmembrane region" description="Helical" evidence="1">
    <location>
        <begin position="103"/>
        <end position="119"/>
    </location>
</feature>
<dbReference type="RefSeq" id="WP_310224502.1">
    <property type="nucleotide sequence ID" value="NZ_JAVDSB010000001.1"/>
</dbReference>
<feature type="transmembrane region" description="Helical" evidence="1">
    <location>
        <begin position="468"/>
        <end position="489"/>
    </location>
</feature>
<dbReference type="Pfam" id="PF10101">
    <property type="entry name" value="DUF2339"/>
    <property type="match status" value="1"/>
</dbReference>
<feature type="transmembrane region" description="Helical" evidence="1">
    <location>
        <begin position="403"/>
        <end position="422"/>
    </location>
</feature>
<dbReference type="InterPro" id="IPR019286">
    <property type="entry name" value="DUF2339_TM"/>
</dbReference>
<feature type="transmembrane region" description="Helical" evidence="1">
    <location>
        <begin position="203"/>
        <end position="222"/>
    </location>
</feature>
<sequence length="546" mass="61174">MDIHNRFEDLEKRVIELEKEVAQLKQRTPSAFKSSIPNPVQQIAPIALAPPKQDVIKKETDWEHLITRVWLPRVFMFVLLIGIVWGFKAAVDSGWITERLRCALGYLVGGGFVWLGFHQHKANRPLLSQVLLGGSIGLFMLTTFASHQLYHLIQAPTAFTLNVLGVVLGLWLSHKLQSQALAIIASAAGVLTPFLLHTDHPSSVFFVSYEAILFISFMLYAIRAKFVGLLYVSFGLLPLALFLFGISTNGDMKIAAIGISVQQFALLVSICLKTPTMPHQLRLLIPSFALTSIWFKVSYSDTVFNFVMICTCLIYAALTYWFNRNDKEKVPFTLTITSYALLFYAANFFNADALAGFLLVEGIIALFLGFVVKSLLQKVNGIIIYTLAFCMSMSTVLEGMRTILSVEMLIWLFILVTMLAMIKIVTRYGDAFTFRNIIVCLKYALGVLVLFFITEVTRTLAHDVSSNMQHLLVSTAWVAYAISVIAYGLQKQIKQMRLAGVALLFLTLIKVIYLDLPNVSLTVKAILFIGLGFIGLLLSRFFYKKN</sequence>
<name>A0ABU1NRY0_9BACL</name>
<dbReference type="EMBL" id="JAVDSB010000001">
    <property type="protein sequence ID" value="MDR6550114.1"/>
    <property type="molecule type" value="Genomic_DNA"/>
</dbReference>
<feature type="transmembrane region" description="Helical" evidence="1">
    <location>
        <begin position="126"/>
        <end position="146"/>
    </location>
</feature>
<feature type="transmembrane region" description="Helical" evidence="1">
    <location>
        <begin position="379"/>
        <end position="397"/>
    </location>
</feature>
<feature type="transmembrane region" description="Helical" evidence="1">
    <location>
        <begin position="74"/>
        <end position="91"/>
    </location>
</feature>
<accession>A0ABU1NRY0</accession>
<organism evidence="2 3">
    <name type="scientific">Paenibacillus qinlingensis</name>
    <dbReference type="NCBI Taxonomy" id="1837343"/>
    <lineage>
        <taxon>Bacteria</taxon>
        <taxon>Bacillati</taxon>
        <taxon>Bacillota</taxon>
        <taxon>Bacilli</taxon>
        <taxon>Bacillales</taxon>
        <taxon>Paenibacillaceae</taxon>
        <taxon>Paenibacillus</taxon>
    </lineage>
</organism>
<feature type="transmembrane region" description="Helical" evidence="1">
    <location>
        <begin position="353"/>
        <end position="372"/>
    </location>
</feature>
<dbReference type="Proteomes" id="UP001267290">
    <property type="component" value="Unassembled WGS sequence"/>
</dbReference>